<dbReference type="AlphaFoldDB" id="A0ABD2D262"/>
<evidence type="ECO:0000313" key="2">
    <source>
        <dbReference type="Proteomes" id="UP001607303"/>
    </source>
</evidence>
<reference evidence="1 2" key="1">
    <citation type="journal article" date="2024" name="Ann. Entomol. Soc. Am.">
        <title>Genomic analyses of the southern and eastern yellowjacket wasps (Hymenoptera: Vespidae) reveal evolutionary signatures of social life.</title>
        <authorList>
            <person name="Catto M.A."/>
            <person name="Caine P.B."/>
            <person name="Orr S.E."/>
            <person name="Hunt B.G."/>
            <person name="Goodisman M.A.D."/>
        </authorList>
    </citation>
    <scope>NUCLEOTIDE SEQUENCE [LARGE SCALE GENOMIC DNA]</scope>
    <source>
        <strain evidence="1">232</strain>
        <tissue evidence="1">Head and thorax</tissue>
    </source>
</reference>
<gene>
    <name evidence="1" type="ORF">V1477_000569</name>
</gene>
<accession>A0ABD2D262</accession>
<protein>
    <submittedName>
        <fullName evidence="1">Uncharacterized protein</fullName>
    </submittedName>
</protein>
<sequence length="69" mass="7651">MNVRLWIFVGGTGWDGGSGGTRRTCVRHSMIVSDRISLKVTLYIVSDVADIVGSFYNVRSTQHTVDYQA</sequence>
<keyword evidence="2" id="KW-1185">Reference proteome</keyword>
<proteinExistence type="predicted"/>
<dbReference type="Proteomes" id="UP001607303">
    <property type="component" value="Unassembled WGS sequence"/>
</dbReference>
<organism evidence="1 2">
    <name type="scientific">Vespula maculifrons</name>
    <name type="common">Eastern yellow jacket</name>
    <name type="synonym">Wasp</name>
    <dbReference type="NCBI Taxonomy" id="7453"/>
    <lineage>
        <taxon>Eukaryota</taxon>
        <taxon>Metazoa</taxon>
        <taxon>Ecdysozoa</taxon>
        <taxon>Arthropoda</taxon>
        <taxon>Hexapoda</taxon>
        <taxon>Insecta</taxon>
        <taxon>Pterygota</taxon>
        <taxon>Neoptera</taxon>
        <taxon>Endopterygota</taxon>
        <taxon>Hymenoptera</taxon>
        <taxon>Apocrita</taxon>
        <taxon>Aculeata</taxon>
        <taxon>Vespoidea</taxon>
        <taxon>Vespidae</taxon>
        <taxon>Vespinae</taxon>
        <taxon>Vespula</taxon>
    </lineage>
</organism>
<evidence type="ECO:0000313" key="1">
    <source>
        <dbReference type="EMBL" id="KAL2751411.1"/>
    </source>
</evidence>
<comment type="caution">
    <text evidence="1">The sequence shown here is derived from an EMBL/GenBank/DDBJ whole genome shotgun (WGS) entry which is preliminary data.</text>
</comment>
<dbReference type="EMBL" id="JAYRBN010000007">
    <property type="protein sequence ID" value="KAL2751411.1"/>
    <property type="molecule type" value="Genomic_DNA"/>
</dbReference>
<name>A0ABD2D262_VESMC</name>